<gene>
    <name evidence="1" type="ORF">J2782_000774</name>
</gene>
<keyword evidence="2" id="KW-1185">Reference proteome</keyword>
<evidence type="ECO:0000313" key="1">
    <source>
        <dbReference type="EMBL" id="MDR6431069.1"/>
    </source>
</evidence>
<proteinExistence type="predicted"/>
<keyword evidence="1" id="KW-0238">DNA-binding</keyword>
<dbReference type="InterPro" id="IPR036388">
    <property type="entry name" value="WH-like_DNA-bd_sf"/>
</dbReference>
<dbReference type="GO" id="GO:0003677">
    <property type="term" value="F:DNA binding"/>
    <property type="evidence" value="ECO:0007669"/>
    <property type="project" value="UniProtKB-KW"/>
</dbReference>
<accession>A0ABU1M4V9</accession>
<protein>
    <submittedName>
        <fullName evidence="1">DNA-binding PadR family transcriptional regulator</fullName>
    </submittedName>
</protein>
<sequence length="63" mass="6840">MKLTAAQKRALTAADRSGGVLGFGQHYRTVEILRSNGLLSDRKDKLGYYTITEAGRQALKGGE</sequence>
<dbReference type="Proteomes" id="UP001184614">
    <property type="component" value="Unassembled WGS sequence"/>
</dbReference>
<name>A0ABU1M4V9_9HYPH</name>
<evidence type="ECO:0000313" key="2">
    <source>
        <dbReference type="Proteomes" id="UP001184614"/>
    </source>
</evidence>
<comment type="caution">
    <text evidence="1">The sequence shown here is derived from an EMBL/GenBank/DDBJ whole genome shotgun (WGS) entry which is preliminary data.</text>
</comment>
<dbReference type="EMBL" id="JAVDQT010000001">
    <property type="protein sequence ID" value="MDR6431069.1"/>
    <property type="molecule type" value="Genomic_DNA"/>
</dbReference>
<reference evidence="1 2" key="1">
    <citation type="submission" date="2023-07" db="EMBL/GenBank/DDBJ databases">
        <title>Sorghum-associated microbial communities from plants grown in Nebraska, USA.</title>
        <authorList>
            <person name="Schachtman D."/>
        </authorList>
    </citation>
    <scope>NUCLEOTIDE SEQUENCE [LARGE SCALE GENOMIC DNA]</scope>
    <source>
        <strain evidence="1 2">DS1730</strain>
    </source>
</reference>
<organism evidence="1 2">
    <name type="scientific">Brucella pseudogrignonensis</name>
    <dbReference type="NCBI Taxonomy" id="419475"/>
    <lineage>
        <taxon>Bacteria</taxon>
        <taxon>Pseudomonadati</taxon>
        <taxon>Pseudomonadota</taxon>
        <taxon>Alphaproteobacteria</taxon>
        <taxon>Hyphomicrobiales</taxon>
        <taxon>Brucellaceae</taxon>
        <taxon>Brucella/Ochrobactrum group</taxon>
        <taxon>Brucella</taxon>
    </lineage>
</organism>
<dbReference type="Gene3D" id="1.10.10.10">
    <property type="entry name" value="Winged helix-like DNA-binding domain superfamily/Winged helix DNA-binding domain"/>
    <property type="match status" value="1"/>
</dbReference>